<evidence type="ECO:0000259" key="2">
    <source>
        <dbReference type="Pfam" id="PF13439"/>
    </source>
</evidence>
<dbReference type="InterPro" id="IPR023881">
    <property type="entry name" value="Thiol_BshA"/>
</dbReference>
<dbReference type="PANTHER" id="PTHR45947">
    <property type="entry name" value="SULFOQUINOVOSYL TRANSFERASE SQD2"/>
    <property type="match status" value="1"/>
</dbReference>
<dbReference type="Gene3D" id="3.40.50.2000">
    <property type="entry name" value="Glycogen Phosphorylase B"/>
    <property type="match status" value="2"/>
</dbReference>
<accession>A0A1C7DPQ7</accession>
<dbReference type="InterPro" id="IPR050194">
    <property type="entry name" value="Glycosyltransferase_grp1"/>
</dbReference>
<dbReference type="AlphaFoldDB" id="A0A1C7DPQ7"/>
<dbReference type="Pfam" id="PF00534">
    <property type="entry name" value="Glycos_transf_1"/>
    <property type="match status" value="1"/>
</dbReference>
<name>A0A1C7DPQ7_9BACL</name>
<dbReference type="Pfam" id="PF13439">
    <property type="entry name" value="Glyco_transf_4"/>
    <property type="match status" value="1"/>
</dbReference>
<evidence type="ECO:0000259" key="1">
    <source>
        <dbReference type="Pfam" id="PF00534"/>
    </source>
</evidence>
<proteinExistence type="predicted"/>
<dbReference type="OrthoDB" id="9810929at2"/>
<protein>
    <submittedName>
        <fullName evidence="3">N-acetyl-alpha-D-glucosaminyl L-malate synthase BshA</fullName>
    </submittedName>
</protein>
<gene>
    <name evidence="3" type="ORF">BBI08_05765</name>
</gene>
<dbReference type="STRING" id="1215089.BBI08_05765"/>
<reference evidence="4" key="1">
    <citation type="submission" date="2016-07" db="EMBL/GenBank/DDBJ databases">
        <authorList>
            <person name="See-Too W.S."/>
        </authorList>
    </citation>
    <scope>NUCLEOTIDE SEQUENCE [LARGE SCALE GENOMIC DNA]</scope>
    <source>
        <strain evidence="4">DSM 24743</strain>
    </source>
</reference>
<keyword evidence="4" id="KW-1185">Reference proteome</keyword>
<dbReference type="KEGG" id="phc:BBI08_05765"/>
<dbReference type="NCBIfam" id="TIGR03999">
    <property type="entry name" value="thiol_BshA"/>
    <property type="match status" value="1"/>
</dbReference>
<reference evidence="4" key="2">
    <citation type="submission" date="2016-10" db="EMBL/GenBank/DDBJ databases">
        <authorList>
            <person name="See-Too W.S."/>
        </authorList>
    </citation>
    <scope>NUCLEOTIDE SEQUENCE [LARGE SCALE GENOMIC DNA]</scope>
    <source>
        <strain evidence="4">DSM 24743</strain>
    </source>
</reference>
<dbReference type="SUPFAM" id="SSF53756">
    <property type="entry name" value="UDP-Glycosyltransferase/glycogen phosphorylase"/>
    <property type="match status" value="1"/>
</dbReference>
<dbReference type="GO" id="GO:0071793">
    <property type="term" value="P:bacillithiol biosynthetic process"/>
    <property type="evidence" value="ECO:0007669"/>
    <property type="project" value="InterPro"/>
</dbReference>
<dbReference type="InterPro" id="IPR028098">
    <property type="entry name" value="Glyco_trans_4-like_N"/>
</dbReference>
<dbReference type="InterPro" id="IPR001296">
    <property type="entry name" value="Glyco_trans_1"/>
</dbReference>
<dbReference type="RefSeq" id="WP_008497775.1">
    <property type="nucleotide sequence ID" value="NZ_CP016537.2"/>
</dbReference>
<dbReference type="Proteomes" id="UP000092687">
    <property type="component" value="Chromosome"/>
</dbReference>
<evidence type="ECO:0000313" key="4">
    <source>
        <dbReference type="Proteomes" id="UP000092687"/>
    </source>
</evidence>
<sequence length="380" mass="42354">MRKMKIGITCYPTVGGSGVIATELGKMLAEKGHEVHFITSSTPFRLNKTYPNIFNHQVDINTYSVFQYAPYDIALATKISEVIKNEGLDLLHVHYAIPHAVCAILGRDMAGSNIGIVTTLHGTDITVLGSDSSLKEAIRYGIEKSDIVTAVSNSLRDQTYELIQPDKTIETVYNFVDEREYHPKSETKLKEQLGIDAAEKVMIHVSNFRNVKRVQDVIKTFSLAHQQISCKLLLVGDGPEMGRIIQQVRDLEIEEHVLFLGKRDDLAEFYSISDIKLLLSEKEAFGLVLLEAMACGVPVIGTNIGGMPEIINPGVNGFLVELGDTEQAARYVVDMLSDEVQLQNLRQGALDTVSEHFHSSKILEQYEGLYEQLMPKDEEQ</sequence>
<evidence type="ECO:0000313" key="3">
    <source>
        <dbReference type="EMBL" id="ANU13374.1"/>
    </source>
</evidence>
<dbReference type="PANTHER" id="PTHR45947:SF15">
    <property type="entry name" value="TEICHURONIC ACID BIOSYNTHESIS GLYCOSYLTRANSFERASE TUAC-RELATED"/>
    <property type="match status" value="1"/>
</dbReference>
<organism evidence="3 4">
    <name type="scientific">Planococcus halocryophilus</name>
    <dbReference type="NCBI Taxonomy" id="1215089"/>
    <lineage>
        <taxon>Bacteria</taxon>
        <taxon>Bacillati</taxon>
        <taxon>Bacillota</taxon>
        <taxon>Bacilli</taxon>
        <taxon>Bacillales</taxon>
        <taxon>Caryophanaceae</taxon>
        <taxon>Planococcus</taxon>
    </lineage>
</organism>
<dbReference type="EMBL" id="CP016537">
    <property type="protein sequence ID" value="ANU13374.1"/>
    <property type="molecule type" value="Genomic_DNA"/>
</dbReference>
<dbReference type="GO" id="GO:0016757">
    <property type="term" value="F:glycosyltransferase activity"/>
    <property type="evidence" value="ECO:0007669"/>
    <property type="project" value="InterPro"/>
</dbReference>
<feature type="domain" description="Glycosyl transferase family 1" evidence="1">
    <location>
        <begin position="187"/>
        <end position="347"/>
    </location>
</feature>
<feature type="domain" description="Glycosyltransferase subfamily 4-like N-terminal" evidence="2">
    <location>
        <begin position="14"/>
        <end position="178"/>
    </location>
</feature>